<keyword evidence="3" id="KW-0677">Repeat</keyword>
<keyword evidence="1" id="KW-0245">EGF-like domain</keyword>
<dbReference type="InterPro" id="IPR011651">
    <property type="entry name" value="Notch_ligand_N"/>
</dbReference>
<dbReference type="EMBL" id="CAQQ02163280">
    <property type="status" value="NOT_ANNOTATED_CDS"/>
    <property type="molecule type" value="Genomic_DNA"/>
</dbReference>
<organism evidence="6 7">
    <name type="scientific">Megaselia scalaris</name>
    <name type="common">Humpbacked fly</name>
    <name type="synonym">Phora scalaris</name>
    <dbReference type="NCBI Taxonomy" id="36166"/>
    <lineage>
        <taxon>Eukaryota</taxon>
        <taxon>Metazoa</taxon>
        <taxon>Ecdysozoa</taxon>
        <taxon>Arthropoda</taxon>
        <taxon>Hexapoda</taxon>
        <taxon>Insecta</taxon>
        <taxon>Pterygota</taxon>
        <taxon>Neoptera</taxon>
        <taxon>Endopterygota</taxon>
        <taxon>Diptera</taxon>
        <taxon>Brachycera</taxon>
        <taxon>Muscomorpha</taxon>
        <taxon>Platypezoidea</taxon>
        <taxon>Phoridae</taxon>
        <taxon>Megaseliini</taxon>
        <taxon>Megaselia</taxon>
    </lineage>
</organism>
<proteinExistence type="predicted"/>
<keyword evidence="4" id="KW-1133">Transmembrane helix</keyword>
<protein>
    <recommendedName>
        <fullName evidence="5">Notch ligand N-terminal domain-containing protein</fullName>
    </recommendedName>
</protein>
<evidence type="ECO:0000259" key="5">
    <source>
        <dbReference type="Pfam" id="PF07657"/>
    </source>
</evidence>
<evidence type="ECO:0000256" key="2">
    <source>
        <dbReference type="ARBA" id="ARBA00022692"/>
    </source>
</evidence>
<keyword evidence="4" id="KW-0472">Membrane</keyword>
<dbReference type="AlphaFoldDB" id="T1GZY4"/>
<evidence type="ECO:0000256" key="3">
    <source>
        <dbReference type="ARBA" id="ARBA00022737"/>
    </source>
</evidence>
<dbReference type="Pfam" id="PF07657">
    <property type="entry name" value="MNNL"/>
    <property type="match status" value="1"/>
</dbReference>
<dbReference type="GO" id="GO:0007219">
    <property type="term" value="P:Notch signaling pathway"/>
    <property type="evidence" value="ECO:0007669"/>
    <property type="project" value="InterPro"/>
</dbReference>
<evidence type="ECO:0000313" key="7">
    <source>
        <dbReference type="Proteomes" id="UP000015102"/>
    </source>
</evidence>
<dbReference type="EnsemblMetazoa" id="MESCA009445-RA">
    <property type="protein sequence ID" value="MESCA009445-PA"/>
    <property type="gene ID" value="MESCA009445"/>
</dbReference>
<keyword evidence="7" id="KW-1185">Reference proteome</keyword>
<reference evidence="7" key="1">
    <citation type="submission" date="2013-02" db="EMBL/GenBank/DDBJ databases">
        <authorList>
            <person name="Hughes D."/>
        </authorList>
    </citation>
    <scope>NUCLEOTIDE SEQUENCE</scope>
    <source>
        <strain>Durham</strain>
        <strain evidence="7">NC isolate 2 -- Noor lab</strain>
    </source>
</reference>
<reference evidence="6" key="2">
    <citation type="submission" date="2015-06" db="UniProtKB">
        <authorList>
            <consortium name="EnsemblMetazoa"/>
        </authorList>
    </citation>
    <scope>IDENTIFICATION</scope>
</reference>
<dbReference type="HOGENOM" id="CLU_3108804_0_0_1"/>
<evidence type="ECO:0000256" key="1">
    <source>
        <dbReference type="ARBA" id="ARBA00022536"/>
    </source>
</evidence>
<name>T1GZY4_MEGSC</name>
<dbReference type="STRING" id="36166.T1GZY4"/>
<accession>T1GZY4</accession>
<dbReference type="Gene3D" id="2.60.40.3510">
    <property type="match status" value="1"/>
</dbReference>
<feature type="domain" description="Notch ligand N-terminal" evidence="5">
    <location>
        <begin position="7"/>
        <end position="50"/>
    </location>
</feature>
<dbReference type="Proteomes" id="UP000015102">
    <property type="component" value="Unassembled WGS sequence"/>
</dbReference>
<evidence type="ECO:0000256" key="4">
    <source>
        <dbReference type="ARBA" id="ARBA00022989"/>
    </source>
</evidence>
<keyword evidence="2" id="KW-0812">Transmembrane</keyword>
<dbReference type="EMBL" id="CAQQ02163281">
    <property type="status" value="NOT_ANNOTATED_CDS"/>
    <property type="molecule type" value="Genomic_DNA"/>
</dbReference>
<dbReference type="GO" id="GO:0016020">
    <property type="term" value="C:membrane"/>
    <property type="evidence" value="ECO:0007669"/>
    <property type="project" value="UniProtKB-SubCell"/>
</dbReference>
<sequence>MPFEQSYSTDCSFGNSSTEILGGSSFVLSDPEIGSIVIPFSFSWTRHIGLV</sequence>
<evidence type="ECO:0000313" key="6">
    <source>
        <dbReference type="EnsemblMetazoa" id="MESCA009445-PA"/>
    </source>
</evidence>